<dbReference type="Proteomes" id="UP000829354">
    <property type="component" value="Chromosome I"/>
</dbReference>
<keyword evidence="5" id="KW-1185">Reference proteome</keyword>
<gene>
    <name evidence="4" type="ORF">L5515_002672</name>
</gene>
<evidence type="ECO:0000256" key="1">
    <source>
        <dbReference type="SAM" id="MobiDB-lite"/>
    </source>
</evidence>
<feature type="domain" description="C-type lectin" evidence="3">
    <location>
        <begin position="79"/>
        <end position="246"/>
    </location>
</feature>
<dbReference type="SUPFAM" id="SSF56436">
    <property type="entry name" value="C-type lectin-like"/>
    <property type="match status" value="1"/>
</dbReference>
<protein>
    <recommendedName>
        <fullName evidence="3">C-type lectin domain-containing protein</fullName>
    </recommendedName>
</protein>
<feature type="region of interest" description="Disordered" evidence="1">
    <location>
        <begin position="28"/>
        <end position="80"/>
    </location>
</feature>
<proteinExistence type="predicted"/>
<feature type="compositionally biased region" description="Gly residues" evidence="1">
    <location>
        <begin position="44"/>
        <end position="60"/>
    </location>
</feature>
<dbReference type="PANTHER" id="PTHR47517">
    <property type="entry name" value="C-TYPE LECTIN-RELATED"/>
    <property type="match status" value="1"/>
</dbReference>
<evidence type="ECO:0000313" key="5">
    <source>
        <dbReference type="Proteomes" id="UP000829354"/>
    </source>
</evidence>
<accession>A0AAE9E731</accession>
<dbReference type="PANTHER" id="PTHR47517:SF2">
    <property type="entry name" value="C-TYPE LECTIN DOMAIN-CONTAINING PROTEIN"/>
    <property type="match status" value="1"/>
</dbReference>
<dbReference type="SMART" id="SM00034">
    <property type="entry name" value="CLECT"/>
    <property type="match status" value="1"/>
</dbReference>
<dbReference type="InterPro" id="IPR016187">
    <property type="entry name" value="CTDL_fold"/>
</dbReference>
<dbReference type="Gene3D" id="3.10.100.10">
    <property type="entry name" value="Mannose-Binding Protein A, subunit A"/>
    <property type="match status" value="1"/>
</dbReference>
<name>A0AAE9E731_CAEBR</name>
<dbReference type="AlphaFoldDB" id="A0AAE9E731"/>
<evidence type="ECO:0000259" key="3">
    <source>
        <dbReference type="SMART" id="SM00034"/>
    </source>
</evidence>
<evidence type="ECO:0000313" key="4">
    <source>
        <dbReference type="EMBL" id="UMM15113.1"/>
    </source>
</evidence>
<dbReference type="EMBL" id="CP092620">
    <property type="protein sequence ID" value="UMM15113.1"/>
    <property type="molecule type" value="Genomic_DNA"/>
</dbReference>
<feature type="signal peptide" evidence="2">
    <location>
        <begin position="1"/>
        <end position="17"/>
    </location>
</feature>
<organism evidence="4 5">
    <name type="scientific">Caenorhabditis briggsae</name>
    <dbReference type="NCBI Taxonomy" id="6238"/>
    <lineage>
        <taxon>Eukaryota</taxon>
        <taxon>Metazoa</taxon>
        <taxon>Ecdysozoa</taxon>
        <taxon>Nematoda</taxon>
        <taxon>Chromadorea</taxon>
        <taxon>Rhabditida</taxon>
        <taxon>Rhabditina</taxon>
        <taxon>Rhabditomorpha</taxon>
        <taxon>Rhabditoidea</taxon>
        <taxon>Rhabditidae</taxon>
        <taxon>Peloderinae</taxon>
        <taxon>Caenorhabditis</taxon>
    </lineage>
</organism>
<feature type="chain" id="PRO_5042113088" description="C-type lectin domain-containing protein" evidence="2">
    <location>
        <begin position="18"/>
        <end position="250"/>
    </location>
</feature>
<reference evidence="4 5" key="1">
    <citation type="submission" date="2022-04" db="EMBL/GenBank/DDBJ databases">
        <title>Chromosome-level reference genomes for two strains of Caenorhabditis briggsae: an improved platform for comparative genomics.</title>
        <authorList>
            <person name="Stevens L."/>
            <person name="Andersen E."/>
        </authorList>
    </citation>
    <scope>NUCLEOTIDE SEQUENCE [LARGE SCALE GENOMIC DNA]</scope>
    <source>
        <strain evidence="4">VX34</strain>
        <tissue evidence="4">Whole-organism</tissue>
    </source>
</reference>
<dbReference type="CDD" id="cd00037">
    <property type="entry name" value="CLECT"/>
    <property type="match status" value="1"/>
</dbReference>
<keyword evidence="2" id="KW-0732">Signal</keyword>
<dbReference type="InterPro" id="IPR001304">
    <property type="entry name" value="C-type_lectin-like"/>
</dbReference>
<evidence type="ECO:0000256" key="2">
    <source>
        <dbReference type="SAM" id="SignalP"/>
    </source>
</evidence>
<dbReference type="InterPro" id="IPR016186">
    <property type="entry name" value="C-type_lectin-like/link_sf"/>
</dbReference>
<sequence>MKLSILIFFSFLCPILAAIGVYNGGKDSSSSSSWSSESHEGRGGGRGGRGGHGHGNGGGRPRPQRPPVRPRPPREKTNCPADWMLFKRSQGNWCVKVFVGRLNQPQAEAQCVVQGAVLSGLQTDEERVKVAEMATKLVHQNGFDQASVWIGAKRKAACPRVHVCPAKDTFEWTDGQTTGTDGFGWSLGQPDGVWSNVWGHQSCCHQFVFASGSTSPTWPGIFHGQLDDQHCLEQWNGTNNKMYACGKLAT</sequence>